<dbReference type="EMBL" id="BMPI01000060">
    <property type="protein sequence ID" value="GGM70127.1"/>
    <property type="molecule type" value="Genomic_DNA"/>
</dbReference>
<comment type="caution">
    <text evidence="2">The sequence shown here is derived from an EMBL/GenBank/DDBJ whole genome shotgun (WGS) entry which is preliminary data.</text>
</comment>
<evidence type="ECO:0000256" key="1">
    <source>
        <dbReference type="SAM" id="Phobius"/>
    </source>
</evidence>
<evidence type="ECO:0000313" key="2">
    <source>
        <dbReference type="EMBL" id="GGM70127.1"/>
    </source>
</evidence>
<dbReference type="AlphaFoldDB" id="A0A917UA68"/>
<organism evidence="2 3">
    <name type="scientific">Dactylosporangium sucinum</name>
    <dbReference type="NCBI Taxonomy" id="1424081"/>
    <lineage>
        <taxon>Bacteria</taxon>
        <taxon>Bacillati</taxon>
        <taxon>Actinomycetota</taxon>
        <taxon>Actinomycetes</taxon>
        <taxon>Micromonosporales</taxon>
        <taxon>Micromonosporaceae</taxon>
        <taxon>Dactylosporangium</taxon>
    </lineage>
</organism>
<accession>A0A917UA68</accession>
<keyword evidence="1" id="KW-0472">Membrane</keyword>
<evidence type="ECO:0000313" key="3">
    <source>
        <dbReference type="Proteomes" id="UP000642070"/>
    </source>
</evidence>
<feature type="transmembrane region" description="Helical" evidence="1">
    <location>
        <begin position="42"/>
        <end position="61"/>
    </location>
</feature>
<reference evidence="2" key="2">
    <citation type="submission" date="2020-09" db="EMBL/GenBank/DDBJ databases">
        <authorList>
            <person name="Sun Q."/>
            <person name="Ohkuma M."/>
        </authorList>
    </citation>
    <scope>NUCLEOTIDE SEQUENCE</scope>
    <source>
        <strain evidence="2">JCM 19831</strain>
    </source>
</reference>
<protein>
    <submittedName>
        <fullName evidence="2">Uncharacterized protein</fullName>
    </submittedName>
</protein>
<dbReference type="Proteomes" id="UP000642070">
    <property type="component" value="Unassembled WGS sequence"/>
</dbReference>
<gene>
    <name evidence="2" type="ORF">GCM10007977_084920</name>
</gene>
<proteinExistence type="predicted"/>
<keyword evidence="1" id="KW-1133">Transmembrane helix</keyword>
<name>A0A917UA68_9ACTN</name>
<feature type="transmembrane region" description="Helical" evidence="1">
    <location>
        <begin position="17"/>
        <end position="36"/>
    </location>
</feature>
<sequence length="173" mass="17665">MLVAVSSLNSGAGAARLTGLILLPVAVLLSFVALALRGVELLAVAAVAVALFATGLPLLVIGARNLARQRRVLRTGTPALATVVAVGDLSADPDEHQVTRIDLAIPTPAGPVAARVRQVVPPALVRLVGPGVLLPVRYDPADPSVAVVDWEHAQEPRRVGGSVAVDLTIGLLG</sequence>
<keyword evidence="3" id="KW-1185">Reference proteome</keyword>
<keyword evidence="1" id="KW-0812">Transmembrane</keyword>
<reference evidence="2" key="1">
    <citation type="journal article" date="2014" name="Int. J. Syst. Evol. Microbiol.">
        <title>Complete genome sequence of Corynebacterium casei LMG S-19264T (=DSM 44701T), isolated from a smear-ripened cheese.</title>
        <authorList>
            <consortium name="US DOE Joint Genome Institute (JGI-PGF)"/>
            <person name="Walter F."/>
            <person name="Albersmeier A."/>
            <person name="Kalinowski J."/>
            <person name="Ruckert C."/>
        </authorList>
    </citation>
    <scope>NUCLEOTIDE SEQUENCE</scope>
    <source>
        <strain evidence="2">JCM 19831</strain>
    </source>
</reference>